<dbReference type="SUPFAM" id="SSF56112">
    <property type="entry name" value="Protein kinase-like (PK-like)"/>
    <property type="match status" value="1"/>
</dbReference>
<evidence type="ECO:0000313" key="3">
    <source>
        <dbReference type="Proteomes" id="UP000241639"/>
    </source>
</evidence>
<dbReference type="RefSeq" id="WP_107725076.1">
    <property type="nucleotide sequence ID" value="NZ_PZZP01000001.1"/>
</dbReference>
<dbReference type="AlphaFoldDB" id="A0A2T4Z8N9"/>
<dbReference type="Gene3D" id="3.90.1200.10">
    <property type="match status" value="1"/>
</dbReference>
<comment type="caution">
    <text evidence="2">The sequence shown here is derived from an EMBL/GenBank/DDBJ whole genome shotgun (WGS) entry which is preliminary data.</text>
</comment>
<dbReference type="Proteomes" id="UP000241639">
    <property type="component" value="Unassembled WGS sequence"/>
</dbReference>
<dbReference type="PANTHER" id="PTHR39179">
    <property type="entry name" value="SPORE COAT PROTEIN I"/>
    <property type="match status" value="1"/>
</dbReference>
<name>A0A2T4Z8N9_9BACL</name>
<keyword evidence="2" id="KW-0946">Virion</keyword>
<sequence length="354" mass="41245">MKLDAQRDGPVIQEVMRRFGWSPRQVGMVRGVIKVHDGDDIFALKKTSLRNEEMKRIQRILQEVSAKNYLYLLPFIKTMDGEPGVETDVGYWIAQTWYGEAAKKGDEVPAADVIRSLAQFHRLSLPLAAGKKEERRRLSLAEVKRRRSFTERLEEWASVAREREFPSPFDKAFLTHLPFVNKALSFSVQGMEKYIQAENGEAPRYTWAHGQVHPRNLVVDDKEWRWIDWDHAGVDSPVVDVANFLRRFIPMDGDEVMDPFALLAEYEDEFPLNGKEKRLLSLHLSFPERPLRLIEQYYRGWRNDEGTLVRSLEEEVDRLQLFQDWVRKNWTKKAVTKKKTKALAGVRAAKSHSH</sequence>
<dbReference type="InterPro" id="IPR002575">
    <property type="entry name" value="Aminoglycoside_PTrfase"/>
</dbReference>
<proteinExistence type="predicted"/>
<gene>
    <name evidence="2" type="ORF">C8J48_0827</name>
</gene>
<accession>A0A2T4Z8N9</accession>
<feature type="domain" description="Aminoglycoside phosphotransferase" evidence="1">
    <location>
        <begin position="51"/>
        <end position="255"/>
    </location>
</feature>
<organism evidence="2 3">
    <name type="scientific">Desmospora activa DSM 45169</name>
    <dbReference type="NCBI Taxonomy" id="1121389"/>
    <lineage>
        <taxon>Bacteria</taxon>
        <taxon>Bacillati</taxon>
        <taxon>Bacillota</taxon>
        <taxon>Bacilli</taxon>
        <taxon>Bacillales</taxon>
        <taxon>Thermoactinomycetaceae</taxon>
        <taxon>Desmospora</taxon>
    </lineage>
</organism>
<protein>
    <submittedName>
        <fullName evidence="2">Spore coat protein YsxE</fullName>
    </submittedName>
</protein>
<dbReference type="EMBL" id="PZZP01000001">
    <property type="protein sequence ID" value="PTM58247.1"/>
    <property type="molecule type" value="Genomic_DNA"/>
</dbReference>
<dbReference type="InterPro" id="IPR011009">
    <property type="entry name" value="Kinase-like_dom_sf"/>
</dbReference>
<keyword evidence="2" id="KW-0167">Capsid protein</keyword>
<dbReference type="PANTHER" id="PTHR39179:SF3">
    <property type="entry name" value="COTS-RELATED PROTEIN"/>
    <property type="match status" value="1"/>
</dbReference>
<dbReference type="GO" id="GO:0042601">
    <property type="term" value="C:endospore-forming forespore"/>
    <property type="evidence" value="ECO:0007669"/>
    <property type="project" value="TreeGrafter"/>
</dbReference>
<dbReference type="InterPro" id="IPR047175">
    <property type="entry name" value="CotS-like"/>
</dbReference>
<evidence type="ECO:0000313" key="2">
    <source>
        <dbReference type="EMBL" id="PTM58247.1"/>
    </source>
</evidence>
<evidence type="ECO:0000259" key="1">
    <source>
        <dbReference type="Pfam" id="PF01636"/>
    </source>
</evidence>
<keyword evidence="3" id="KW-1185">Reference proteome</keyword>
<dbReference type="OrthoDB" id="2379727at2"/>
<dbReference type="Pfam" id="PF01636">
    <property type="entry name" value="APH"/>
    <property type="match status" value="1"/>
</dbReference>
<dbReference type="Gene3D" id="3.30.200.20">
    <property type="entry name" value="Phosphorylase Kinase, domain 1"/>
    <property type="match status" value="1"/>
</dbReference>
<reference evidence="2 3" key="1">
    <citation type="submission" date="2018-04" db="EMBL/GenBank/DDBJ databases">
        <title>Genomic Encyclopedia of Archaeal and Bacterial Type Strains, Phase II (KMG-II): from individual species to whole genera.</title>
        <authorList>
            <person name="Goeker M."/>
        </authorList>
    </citation>
    <scope>NUCLEOTIDE SEQUENCE [LARGE SCALE GENOMIC DNA]</scope>
    <source>
        <strain evidence="2 3">DSM 45169</strain>
    </source>
</reference>